<keyword evidence="2" id="KW-0813">Transport</keyword>
<evidence type="ECO:0000313" key="4">
    <source>
        <dbReference type="EMBL" id="MEL5987969.1"/>
    </source>
</evidence>
<name>A0ABU9LLU9_9BACL</name>
<dbReference type="RefSeq" id="WP_087680763.1">
    <property type="nucleotide sequence ID" value="NZ_BJOB01000014.1"/>
</dbReference>
<keyword evidence="5" id="KW-1185">Reference proteome</keyword>
<dbReference type="Gene3D" id="3.40.190.170">
    <property type="entry name" value="Bacterial extracellular solute-binding protein, family 7"/>
    <property type="match status" value="1"/>
</dbReference>
<dbReference type="PIRSF" id="PIRSF006470">
    <property type="entry name" value="DctB"/>
    <property type="match status" value="1"/>
</dbReference>
<comment type="similarity">
    <text evidence="1">Belongs to the bacterial solute-binding protein 7 family.</text>
</comment>
<comment type="caution">
    <text evidence="4">The sequence shown here is derived from an EMBL/GenBank/DDBJ whole genome shotgun (WGS) entry which is preliminary data.</text>
</comment>
<dbReference type="PANTHER" id="PTHR33376:SF7">
    <property type="entry name" value="C4-DICARBOXYLATE-BINDING PROTEIN DCTB"/>
    <property type="match status" value="1"/>
</dbReference>
<evidence type="ECO:0000313" key="5">
    <source>
        <dbReference type="Proteomes" id="UP001398420"/>
    </source>
</evidence>
<evidence type="ECO:0000256" key="3">
    <source>
        <dbReference type="ARBA" id="ARBA00022729"/>
    </source>
</evidence>
<dbReference type="Proteomes" id="UP001398420">
    <property type="component" value="Unassembled WGS sequence"/>
</dbReference>
<sequence length="351" mass="40832">MRTYMLSALFVVIALLGYMSYEQGFFKSETLPYDEEQEGLKDQITIRFSHVVAEDTPKGQAVLKFAELVQKRSHHRIQVEISPNGMLYNDVNELQALKDNDVQMIAPTLSKVTKEVPSWEVLDLPYLFSSTAEVQKVFTSDVGERLLNELQHENMKALGFWQNGFKQMINEKEIIQDVQDFKGLRVRAMESDMLKQQFEQVKATPVTSSFDELFTELNKQKMDALENTISNIYSKSLYKKENHLTISNHGILAYAVIINKQFWQQLEPADQQLIEQALKDATEWNMENAMQMNDHDLQQLKNLSVEIHTLTPQQQTAWKKAFMPLYRSFENRSDAHYLHEIQQLIQKKTDT</sequence>
<evidence type="ECO:0000256" key="2">
    <source>
        <dbReference type="ARBA" id="ARBA00022448"/>
    </source>
</evidence>
<dbReference type="EMBL" id="JBCEWA010000004">
    <property type="protein sequence ID" value="MEL5987969.1"/>
    <property type="molecule type" value="Genomic_DNA"/>
</dbReference>
<dbReference type="Pfam" id="PF03480">
    <property type="entry name" value="DctP"/>
    <property type="match status" value="1"/>
</dbReference>
<keyword evidence="3" id="KW-0732">Signal</keyword>
<dbReference type="InterPro" id="IPR004682">
    <property type="entry name" value="TRAP_DctP"/>
</dbReference>
<dbReference type="InterPro" id="IPR018389">
    <property type="entry name" value="DctP_fam"/>
</dbReference>
<dbReference type="PANTHER" id="PTHR33376">
    <property type="match status" value="1"/>
</dbReference>
<dbReference type="NCBIfam" id="NF037995">
    <property type="entry name" value="TRAP_S1"/>
    <property type="match status" value="1"/>
</dbReference>
<gene>
    <name evidence="4" type="ORF">AAF454_06020</name>
</gene>
<dbReference type="GeneID" id="97821198"/>
<protein>
    <submittedName>
        <fullName evidence="4">DctP family TRAP transporter solute-binding subunit</fullName>
    </submittedName>
</protein>
<dbReference type="NCBIfam" id="TIGR00787">
    <property type="entry name" value="dctP"/>
    <property type="match status" value="1"/>
</dbReference>
<accession>A0ABU9LLU9</accession>
<organism evidence="4 5">
    <name type="scientific">Kurthia gibsonii</name>
    <dbReference type="NCBI Taxonomy" id="33946"/>
    <lineage>
        <taxon>Bacteria</taxon>
        <taxon>Bacillati</taxon>
        <taxon>Bacillota</taxon>
        <taxon>Bacilli</taxon>
        <taxon>Bacillales</taxon>
        <taxon>Caryophanaceae</taxon>
        <taxon>Kurthia</taxon>
    </lineage>
</organism>
<reference evidence="4 5" key="1">
    <citation type="submission" date="2024-04" db="EMBL/GenBank/DDBJ databases">
        <authorList>
            <person name="Wu Y.S."/>
            <person name="Zhang L."/>
        </authorList>
    </citation>
    <scope>NUCLEOTIDE SEQUENCE [LARGE SCALE GENOMIC DNA]</scope>
    <source>
        <strain evidence="4 5">KG-01</strain>
    </source>
</reference>
<dbReference type="InterPro" id="IPR038404">
    <property type="entry name" value="TRAP_DctP_sf"/>
</dbReference>
<proteinExistence type="inferred from homology"/>
<evidence type="ECO:0000256" key="1">
    <source>
        <dbReference type="ARBA" id="ARBA00009023"/>
    </source>
</evidence>